<dbReference type="PANTHER" id="PTHR43747">
    <property type="entry name" value="FAD-BINDING PROTEIN"/>
    <property type="match status" value="1"/>
</dbReference>
<evidence type="ECO:0000313" key="7">
    <source>
        <dbReference type="Proteomes" id="UP000535182"/>
    </source>
</evidence>
<dbReference type="GO" id="GO:0004497">
    <property type="term" value="F:monooxygenase activity"/>
    <property type="evidence" value="ECO:0007669"/>
    <property type="project" value="UniProtKB-KW"/>
</dbReference>
<reference evidence="6 7" key="1">
    <citation type="submission" date="2020-08" db="EMBL/GenBank/DDBJ databases">
        <title>Genomic Encyclopedia of Type Strains, Phase IV (KMG-V): Genome sequencing to study the core and pangenomes of soil and plant-associated prokaryotes.</title>
        <authorList>
            <person name="Whitman W."/>
        </authorList>
    </citation>
    <scope>NUCLEOTIDE SEQUENCE [LARGE SCALE GENOMIC DNA]</scope>
    <source>
        <strain evidence="6 7">X5P2</strain>
    </source>
</reference>
<dbReference type="InterPro" id="IPR050816">
    <property type="entry name" value="Flavin-dep_Halogenase_NPB"/>
</dbReference>
<evidence type="ECO:0000256" key="2">
    <source>
        <dbReference type="ARBA" id="ARBA00023002"/>
    </source>
</evidence>
<dbReference type="SUPFAM" id="SSF51905">
    <property type="entry name" value="FAD/NAD(P)-binding domain"/>
    <property type="match status" value="1"/>
</dbReference>
<evidence type="ECO:0000256" key="1">
    <source>
        <dbReference type="ARBA" id="ARBA00022630"/>
    </source>
</evidence>
<dbReference type="InterPro" id="IPR036188">
    <property type="entry name" value="FAD/NAD-bd_sf"/>
</dbReference>
<name>A0A9X0QGQ9_9BACT</name>
<sequence>MEDRKQDDKTELQTDAVVIGGGLAGQAAAIHLARGGLRVICLEPRESFNNIVGESLDWSAPQLFAQLGLTMEDLVASGAATFKRHITVTAPDGSQQEYLPGAWLTKRPWNVEIRTLHLDRRQVHNLLQQSSCAHGAVTLHERAIGFEIQDRRISTVETSGGHCIRASWIIDASGSAASVLGREFNLPFTAYGPHKVALWAHFPTEDWVEGTTLYMLSPAGEYMEWIWEIPIRPGVSSIGYIAPGSKIKVQRAHGLKNLDLLAQQMQKFARLSALASDAPPERIAVTSFLCRTYMGVCGPNWIIIGEAASQSDPITGNGVTAALRHAEEASALICKYRHRQSIPVLARTPYNLRVSGVGRYFNSLIEKLFYESPIRTRLGLFGTARTYTVPAWLTNLVYSRMRPRRILGTLIFCSALVAIRATAWALFQLSRLFVTRSSDSLQTVDGRRGQRRALHISR</sequence>
<feature type="domain" description="FAD-dependent oxidoreductase 2 FAD-binding" evidence="5">
    <location>
        <begin position="15"/>
        <end position="59"/>
    </location>
</feature>
<dbReference type="RefSeq" id="WP_183979211.1">
    <property type="nucleotide sequence ID" value="NZ_JACHEB010000009.1"/>
</dbReference>
<protein>
    <submittedName>
        <fullName evidence="6">Flavin-dependent dehydrogenase</fullName>
    </submittedName>
</protein>
<dbReference type="Gene3D" id="3.50.50.60">
    <property type="entry name" value="FAD/NAD(P)-binding domain"/>
    <property type="match status" value="1"/>
</dbReference>
<dbReference type="Pfam" id="PF00890">
    <property type="entry name" value="FAD_binding_2"/>
    <property type="match status" value="1"/>
</dbReference>
<keyword evidence="4" id="KW-0812">Transmembrane</keyword>
<evidence type="ECO:0000256" key="3">
    <source>
        <dbReference type="ARBA" id="ARBA00023033"/>
    </source>
</evidence>
<keyword evidence="7" id="KW-1185">Reference proteome</keyword>
<keyword evidence="4" id="KW-0472">Membrane</keyword>
<evidence type="ECO:0000313" key="6">
    <source>
        <dbReference type="EMBL" id="MBB5330086.1"/>
    </source>
</evidence>
<dbReference type="PRINTS" id="PR00420">
    <property type="entry name" value="RNGMNOXGNASE"/>
</dbReference>
<dbReference type="InterPro" id="IPR006905">
    <property type="entry name" value="Flavin_halogenase"/>
</dbReference>
<gene>
    <name evidence="6" type="ORF">HDF14_003719</name>
</gene>
<dbReference type="Proteomes" id="UP000535182">
    <property type="component" value="Unassembled WGS sequence"/>
</dbReference>
<dbReference type="EMBL" id="JACHEB010000009">
    <property type="protein sequence ID" value="MBB5330086.1"/>
    <property type="molecule type" value="Genomic_DNA"/>
</dbReference>
<dbReference type="PANTHER" id="PTHR43747:SF5">
    <property type="entry name" value="FAD-BINDING DOMAIN-CONTAINING PROTEIN"/>
    <property type="match status" value="1"/>
</dbReference>
<comment type="caution">
    <text evidence="6">The sequence shown here is derived from an EMBL/GenBank/DDBJ whole genome shotgun (WGS) entry which is preliminary data.</text>
</comment>
<evidence type="ECO:0000256" key="4">
    <source>
        <dbReference type="SAM" id="Phobius"/>
    </source>
</evidence>
<accession>A0A9X0QGQ9</accession>
<feature type="transmembrane region" description="Helical" evidence="4">
    <location>
        <begin position="406"/>
        <end position="427"/>
    </location>
</feature>
<dbReference type="InterPro" id="IPR003953">
    <property type="entry name" value="FAD-dep_OxRdtase_2_FAD-bd"/>
</dbReference>
<keyword evidence="3" id="KW-0503">Monooxygenase</keyword>
<organism evidence="6 7">
    <name type="scientific">Tunturiibacter gelidiferens</name>
    <dbReference type="NCBI Taxonomy" id="3069689"/>
    <lineage>
        <taxon>Bacteria</taxon>
        <taxon>Pseudomonadati</taxon>
        <taxon>Acidobacteriota</taxon>
        <taxon>Terriglobia</taxon>
        <taxon>Terriglobales</taxon>
        <taxon>Acidobacteriaceae</taxon>
        <taxon>Tunturiibacter</taxon>
    </lineage>
</organism>
<keyword evidence="4" id="KW-1133">Transmembrane helix</keyword>
<dbReference type="Pfam" id="PF04820">
    <property type="entry name" value="Trp_halogenase"/>
    <property type="match status" value="1"/>
</dbReference>
<proteinExistence type="predicted"/>
<keyword evidence="2" id="KW-0560">Oxidoreductase</keyword>
<keyword evidence="1" id="KW-0285">Flavoprotein</keyword>
<evidence type="ECO:0000259" key="5">
    <source>
        <dbReference type="Pfam" id="PF00890"/>
    </source>
</evidence>
<dbReference type="AlphaFoldDB" id="A0A9X0QGQ9"/>